<sequence length="125" mass="14665">MKNKCKLRGHHLICLHFFMGKGYDEVFVENIKRILENIGEVEVVDGIDDVCKSCPHNAGFCNYKPDSEKEVRRIDSFSLKLLNLKVGDTVKWDDLRVKIPLVIREWQKFACKDCDWRDICFSQKD</sequence>
<comment type="caution">
    <text evidence="1">The sequence shown here is derived from an EMBL/GenBank/DDBJ whole genome shotgun (WGS) entry which is preliminary data.</text>
</comment>
<reference evidence="1" key="1">
    <citation type="journal article" date="2020" name="mSystems">
        <title>Genome- and Community-Level Interaction Insights into Carbon Utilization and Element Cycling Functions of Hydrothermarchaeota in Hydrothermal Sediment.</title>
        <authorList>
            <person name="Zhou Z."/>
            <person name="Liu Y."/>
            <person name="Xu W."/>
            <person name="Pan J."/>
            <person name="Luo Z.H."/>
            <person name="Li M."/>
        </authorList>
    </citation>
    <scope>NUCLEOTIDE SEQUENCE [LARGE SCALE GENOMIC DNA]</scope>
    <source>
        <strain evidence="1">SpSt-12</strain>
        <strain evidence="2">SpSt-38</strain>
    </source>
</reference>
<dbReference type="AlphaFoldDB" id="A0A7C2SQL0"/>
<gene>
    <name evidence="1" type="ORF">ENN70_08280</name>
    <name evidence="2" type="ORF">ENR21_06635</name>
</gene>
<protein>
    <submittedName>
        <fullName evidence="1">DUF1284 domain-containing protein</fullName>
    </submittedName>
</protein>
<name>A0A7C2SQL0_ARCFL</name>
<proteinExistence type="predicted"/>
<dbReference type="Pfam" id="PF06935">
    <property type="entry name" value="DUF1284"/>
    <property type="match status" value="1"/>
</dbReference>
<organism evidence="1">
    <name type="scientific">Archaeoglobus fulgidus</name>
    <dbReference type="NCBI Taxonomy" id="2234"/>
    <lineage>
        <taxon>Archaea</taxon>
        <taxon>Methanobacteriati</taxon>
        <taxon>Methanobacteriota</taxon>
        <taxon>Archaeoglobi</taxon>
        <taxon>Archaeoglobales</taxon>
        <taxon>Archaeoglobaceae</taxon>
        <taxon>Archaeoglobus</taxon>
    </lineage>
</organism>
<dbReference type="InterPro" id="IPR009702">
    <property type="entry name" value="DUF1284"/>
</dbReference>
<dbReference type="EMBL" id="DSCQ01000108">
    <property type="protein sequence ID" value="HET22031.1"/>
    <property type="molecule type" value="Genomic_DNA"/>
</dbReference>
<evidence type="ECO:0000313" key="2">
    <source>
        <dbReference type="EMBL" id="HGF88036.1"/>
    </source>
</evidence>
<dbReference type="EMBL" id="DSQD01000203">
    <property type="protein sequence ID" value="HGF88036.1"/>
    <property type="molecule type" value="Genomic_DNA"/>
</dbReference>
<evidence type="ECO:0000313" key="1">
    <source>
        <dbReference type="EMBL" id="HET22031.1"/>
    </source>
</evidence>
<accession>A0A7C2SQL0</accession>